<dbReference type="InterPro" id="IPR045474">
    <property type="entry name" value="GEVED"/>
</dbReference>
<dbReference type="GO" id="GO:0004252">
    <property type="term" value="F:serine-type endopeptidase activity"/>
    <property type="evidence" value="ECO:0007669"/>
    <property type="project" value="UniProtKB-UniRule"/>
</dbReference>
<dbReference type="PROSITE" id="PS00138">
    <property type="entry name" value="SUBTILASE_SER"/>
    <property type="match status" value="1"/>
</dbReference>
<dbReference type="SUPFAM" id="SSF49785">
    <property type="entry name" value="Galactose-binding domain-like"/>
    <property type="match status" value="1"/>
</dbReference>
<keyword evidence="5" id="KW-0732">Signal</keyword>
<dbReference type="Gene3D" id="3.40.50.200">
    <property type="entry name" value="Peptidase S8/S53 domain"/>
    <property type="match status" value="1"/>
</dbReference>
<dbReference type="InterPro" id="IPR023828">
    <property type="entry name" value="Peptidase_S8_Ser-AS"/>
</dbReference>
<feature type="active site" description="Charge relay system" evidence="4">
    <location>
        <position position="128"/>
    </location>
</feature>
<dbReference type="InterPro" id="IPR026444">
    <property type="entry name" value="Secre_tail"/>
</dbReference>
<dbReference type="PANTHER" id="PTHR43399">
    <property type="entry name" value="SUBTILISIN-RELATED"/>
    <property type="match status" value="1"/>
</dbReference>
<dbReference type="Pfam" id="PF20009">
    <property type="entry name" value="GEVED"/>
    <property type="match status" value="1"/>
</dbReference>
<dbReference type="PRINTS" id="PR00723">
    <property type="entry name" value="SUBTILISIN"/>
</dbReference>
<protein>
    <submittedName>
        <fullName evidence="9">S8 family serine peptidase</fullName>
    </submittedName>
</protein>
<dbReference type="InterPro" id="IPR034058">
    <property type="entry name" value="TagA/B/C/D_pept_dom"/>
</dbReference>
<reference evidence="9 10" key="1">
    <citation type="submission" date="2019-08" db="EMBL/GenBank/DDBJ databases">
        <authorList>
            <person name="Shi S."/>
        </authorList>
    </citation>
    <scope>NUCLEOTIDE SEQUENCE [LARGE SCALE GENOMIC DNA]</scope>
    <source>
        <strain evidence="9 10">GY10130</strain>
    </source>
</reference>
<dbReference type="NCBIfam" id="TIGR04183">
    <property type="entry name" value="Por_Secre_tail"/>
    <property type="match status" value="1"/>
</dbReference>
<dbReference type="GO" id="GO:0006508">
    <property type="term" value="P:proteolysis"/>
    <property type="evidence" value="ECO:0007669"/>
    <property type="project" value="UniProtKB-KW"/>
</dbReference>
<dbReference type="InterPro" id="IPR008979">
    <property type="entry name" value="Galactose-bd-like_sf"/>
</dbReference>
<dbReference type="AlphaFoldDB" id="A0A5C8KDJ2"/>
<dbReference type="InterPro" id="IPR036852">
    <property type="entry name" value="Peptidase_S8/S53_dom_sf"/>
</dbReference>
<evidence type="ECO:0000256" key="4">
    <source>
        <dbReference type="PROSITE-ProRule" id="PRU01240"/>
    </source>
</evidence>
<dbReference type="InterPro" id="IPR051048">
    <property type="entry name" value="Peptidase_S8/S53_subtilisin"/>
</dbReference>
<comment type="caution">
    <text evidence="9">The sequence shown here is derived from an EMBL/GenBank/DDBJ whole genome shotgun (WGS) entry which is preliminary data.</text>
</comment>
<sequence>MKGLWLLLFALVTASSALAQQGITPIRTNLEALQNLSAAAGRDYKVNRARAIELANRNGWVIEKTYKDGTHMSLQGLDAKGLPIYYITYNNTRAAATTKTDQLWSGGGLGLNLSGANSSVSSKLGVWDAGRVLETHQELRGRVVQKDNANTADDHATHVAGTLVASGVNGFAKGMAFGVRQLQAYDYNNDVSEMAAAANNLLVSNHSYGSIAGWRYNSDRKGTKGDPFWEWWGDAEISDTVDYKFGYYSDVATSWDRISYNAPYYLIVKSAGNNRNDNGPAVGEPYYKRSRNGNFTLEASRPANISNNNGYDNIPTYGTAKNILTVGAVAPIPNGYNKPADVAVSAFSSFGPTDDGRIKPDIVGNGVAVLSTSSTSDFAYRSSNGTSMASPNVAGTLLLLQEHYANLNNGAAMRSATLKGLAIHTADEAGPAPGPDYRHGWGLLNADKAASVISNTNQAHLLQERSLNQSQTYTFQVVASGYGPLVATICWTDPEATATPIGREALNNRTPRLVNDLDLRVSGLGTTHLPWTLNPLNPAQAASPGDNTLDNVEQITIANAVPGETYTIRVSHKGTLRNSRQDYSLLVSGIGGKAYCTSAPSSDAGARLNSISLGSHTLTMPAGCSTTRNYTAAAPIFFEPGQTQVFTLNTGFCGTEAPTAAKAFFDWNNNGSFTDAGEEATFVTGTSNTLTAAVTAPGTVVAGNKVRMRLVLQETENSSSISACGSYSRGETQDYVVQLIRQQNDVGITNISIPGGTLCATPSQALVIRLRNFGEAAQTNIPVSVRVLQNGMEVATLTGVYNRTLAPFSEEEMLLESTFSTEAGTTYELVATSALETDVVASNNRLARTITISTPAAPPQASAVRCGTSSQYTLNSSGGSSTYWYASPDAAMPVAAGHQLSADLGLVGSSLYVALNDFAATVGPPTKSFATGGGYNQFTPDVLVTTNAPMLLESARLYIGHSGRITFTAFNADGAPVSSRTLNVVATRTTPGTGVQPDDPADAGAVYYLGLALPEAGNYRIGIAYEGGATIYRNNEGVEGYPFGLPNVFSITGSSANPGPLSYYYYFYDLKIKALGCQSERVLADITTGASVPQPVVTRLDSTLVSSAPTGNRWYLNGRLLVGATGNTYIPQETGSYSVSVLGDGCISEMSVPYTYIYRPDVPELGPELLVSPNPSTGRFRLELETAQAEDITFEVTDMVGHLLYTGKVEQRNGQFEGFVDLSGKASGVYLLRVQHGSRHYSRKLVVQR</sequence>
<evidence type="ECO:0000256" key="2">
    <source>
        <dbReference type="ARBA" id="ARBA00022801"/>
    </source>
</evidence>
<evidence type="ECO:0000259" key="6">
    <source>
        <dbReference type="Pfam" id="PF00082"/>
    </source>
</evidence>
<evidence type="ECO:0000259" key="7">
    <source>
        <dbReference type="Pfam" id="PF18962"/>
    </source>
</evidence>
<feature type="signal peptide" evidence="5">
    <location>
        <begin position="1"/>
        <end position="19"/>
    </location>
</feature>
<organism evidence="9 10">
    <name type="scientific">Pontibacter qinzhouensis</name>
    <dbReference type="NCBI Taxonomy" id="2603253"/>
    <lineage>
        <taxon>Bacteria</taxon>
        <taxon>Pseudomonadati</taxon>
        <taxon>Bacteroidota</taxon>
        <taxon>Cytophagia</taxon>
        <taxon>Cytophagales</taxon>
        <taxon>Hymenobacteraceae</taxon>
        <taxon>Pontibacter</taxon>
    </lineage>
</organism>
<accession>A0A5C8KDJ2</accession>
<evidence type="ECO:0000313" key="9">
    <source>
        <dbReference type="EMBL" id="TXK52795.1"/>
    </source>
</evidence>
<evidence type="ECO:0000259" key="8">
    <source>
        <dbReference type="Pfam" id="PF20009"/>
    </source>
</evidence>
<feature type="domain" description="Peptidase S8/S53" evidence="6">
    <location>
        <begin position="141"/>
        <end position="442"/>
    </location>
</feature>
<name>A0A5C8KDJ2_9BACT</name>
<dbReference type="OrthoDB" id="9792152at2"/>
<dbReference type="Proteomes" id="UP000321926">
    <property type="component" value="Unassembled WGS sequence"/>
</dbReference>
<dbReference type="Gene3D" id="2.60.120.380">
    <property type="match status" value="1"/>
</dbReference>
<comment type="similarity">
    <text evidence="4">Belongs to the peptidase S8 family.</text>
</comment>
<dbReference type="InterPro" id="IPR015500">
    <property type="entry name" value="Peptidase_S8_subtilisin-rel"/>
</dbReference>
<dbReference type="PROSITE" id="PS51892">
    <property type="entry name" value="SUBTILASE"/>
    <property type="match status" value="1"/>
</dbReference>
<evidence type="ECO:0000256" key="3">
    <source>
        <dbReference type="ARBA" id="ARBA00022825"/>
    </source>
</evidence>
<evidence type="ECO:0000256" key="1">
    <source>
        <dbReference type="ARBA" id="ARBA00022670"/>
    </source>
</evidence>
<dbReference type="SUPFAM" id="SSF52743">
    <property type="entry name" value="Subtilisin-like"/>
    <property type="match status" value="1"/>
</dbReference>
<dbReference type="EMBL" id="VRTY01000001">
    <property type="protein sequence ID" value="TXK52795.1"/>
    <property type="molecule type" value="Genomic_DNA"/>
</dbReference>
<keyword evidence="2 4" id="KW-0378">Hydrolase</keyword>
<feature type="chain" id="PRO_5022852332" evidence="5">
    <location>
        <begin position="20"/>
        <end position="1249"/>
    </location>
</feature>
<keyword evidence="10" id="KW-1185">Reference proteome</keyword>
<evidence type="ECO:0000256" key="5">
    <source>
        <dbReference type="SAM" id="SignalP"/>
    </source>
</evidence>
<dbReference type="InterPro" id="IPR000209">
    <property type="entry name" value="Peptidase_S8/S53_dom"/>
</dbReference>
<feature type="domain" description="Secretion system C-terminal sorting" evidence="7">
    <location>
        <begin position="1172"/>
        <end position="1247"/>
    </location>
</feature>
<keyword evidence="1 4" id="KW-0645">Protease</keyword>
<gene>
    <name evidence="9" type="ORF">FVR03_00005</name>
</gene>
<dbReference type="CDD" id="cd04842">
    <property type="entry name" value="Peptidases_S8_Kp43_protease"/>
    <property type="match status" value="1"/>
</dbReference>
<dbReference type="RefSeq" id="WP_147919700.1">
    <property type="nucleotide sequence ID" value="NZ_VRTY01000001.1"/>
</dbReference>
<feature type="active site" description="Charge relay system" evidence="4">
    <location>
        <position position="387"/>
    </location>
</feature>
<dbReference type="Pfam" id="PF18962">
    <property type="entry name" value="Por_Secre_tail"/>
    <property type="match status" value="1"/>
</dbReference>
<keyword evidence="3 4" id="KW-0720">Serine protease</keyword>
<evidence type="ECO:0000313" key="10">
    <source>
        <dbReference type="Proteomes" id="UP000321926"/>
    </source>
</evidence>
<proteinExistence type="inferred from homology"/>
<feature type="domain" description="GEVED" evidence="8">
    <location>
        <begin position="662"/>
        <end position="738"/>
    </location>
</feature>
<feature type="active site" description="Charge relay system" evidence="4">
    <location>
        <position position="155"/>
    </location>
</feature>
<dbReference type="Pfam" id="PF00082">
    <property type="entry name" value="Peptidase_S8"/>
    <property type="match status" value="1"/>
</dbReference>
<dbReference type="PANTHER" id="PTHR43399:SF5">
    <property type="entry name" value="PEPTIDASE S8 FAMILY WITH PROTEASE-ASSOCIATED DOMAIN"/>
    <property type="match status" value="1"/>
</dbReference>